<dbReference type="Gene3D" id="3.50.30.30">
    <property type="match status" value="1"/>
</dbReference>
<protein>
    <recommendedName>
        <fullName evidence="5">Carboxypeptidase Q</fullName>
    </recommendedName>
    <alternativeName>
        <fullName evidence="20">Plasma glutamate carboxypeptidase</fullName>
    </alternativeName>
</protein>
<evidence type="ECO:0000256" key="13">
    <source>
        <dbReference type="ARBA" id="ARBA00022833"/>
    </source>
</evidence>
<comment type="subunit">
    <text evidence="19">Homodimer. The monomeric form is inactive while the homodimer is active.</text>
</comment>
<evidence type="ECO:0000256" key="18">
    <source>
        <dbReference type="ARBA" id="ARBA00023228"/>
    </source>
</evidence>
<evidence type="ECO:0000256" key="4">
    <source>
        <dbReference type="ARBA" id="ARBA00004613"/>
    </source>
</evidence>
<accession>A0ABM6TIQ6</accession>
<evidence type="ECO:0000256" key="16">
    <source>
        <dbReference type="ARBA" id="ARBA00023145"/>
    </source>
</evidence>
<evidence type="ECO:0000313" key="23">
    <source>
        <dbReference type="EMBL" id="AVQ03081.1"/>
    </source>
</evidence>
<feature type="chain" id="PRO_5047475859" description="Carboxypeptidase Q" evidence="21">
    <location>
        <begin position="26"/>
        <end position="453"/>
    </location>
</feature>
<keyword evidence="8" id="KW-0645">Protease</keyword>
<dbReference type="RefSeq" id="WP_013080063.1">
    <property type="nucleotide sequence ID" value="NZ_CP027850.1"/>
</dbReference>
<dbReference type="InterPro" id="IPR039866">
    <property type="entry name" value="CPQ"/>
</dbReference>
<evidence type="ECO:0000256" key="2">
    <source>
        <dbReference type="ARBA" id="ARBA00004371"/>
    </source>
</evidence>
<evidence type="ECO:0000256" key="14">
    <source>
        <dbReference type="ARBA" id="ARBA00023034"/>
    </source>
</evidence>
<keyword evidence="12" id="KW-0256">Endoplasmic reticulum</keyword>
<proteinExistence type="predicted"/>
<evidence type="ECO:0000256" key="7">
    <source>
        <dbReference type="ARBA" id="ARBA00022645"/>
    </source>
</evidence>
<sequence>MLGRRARLLAIWVLAAVSTTALGQAAEIASSSETPPASLAYDLVRDLTTLFGPRPAGSAAEAAAARWGSDKMKALGFQGVTIEPFPLLRWTPGETRVELIGDPAQRLVATPLGGLVAGPPVEAPVALFRSYDAFLKSSPAEVRGRIVAVVEPVRRAINGDGYVEAAPARARGPAEAMARGAVGFVVRSLGTHQDNVANSGASMTLPRPFPAFALSPAATDQIERAAGLGPVRMRLESSAGWAGAGTSQNVVGTIPGSDPDAAPIIIGAHLDSWEQGTGAIDDGFGIAAVTAAATRILRSGKTPRHTIHLVWFGAEEVSQPGALRDFVGARAFTARHASDVKRALVVAESDWGGGRVTRVTLPPGTSDETVERVRGALGSLGLPVAVGGPGPGVAEIGVLAAAGAPLLRLHQDATGLFDVHHTPNDVLSRVDPASLEQNVTAWERVISAIADVR</sequence>
<keyword evidence="16" id="KW-0865">Zymogen</keyword>
<evidence type="ECO:0000256" key="8">
    <source>
        <dbReference type="ARBA" id="ARBA00022670"/>
    </source>
</evidence>
<keyword evidence="18" id="KW-0458">Lysosome</keyword>
<feature type="domain" description="Peptidase M28" evidence="22">
    <location>
        <begin position="249"/>
        <end position="440"/>
    </location>
</feature>
<evidence type="ECO:0000313" key="24">
    <source>
        <dbReference type="Proteomes" id="UP000240527"/>
    </source>
</evidence>
<evidence type="ECO:0000256" key="19">
    <source>
        <dbReference type="ARBA" id="ARBA00025833"/>
    </source>
</evidence>
<evidence type="ECO:0000256" key="6">
    <source>
        <dbReference type="ARBA" id="ARBA00022525"/>
    </source>
</evidence>
<dbReference type="SUPFAM" id="SSF53187">
    <property type="entry name" value="Zn-dependent exopeptidases"/>
    <property type="match status" value="1"/>
</dbReference>
<keyword evidence="13" id="KW-0862">Zinc</keyword>
<evidence type="ECO:0000256" key="3">
    <source>
        <dbReference type="ARBA" id="ARBA00004555"/>
    </source>
</evidence>
<keyword evidence="6" id="KW-0964">Secreted</keyword>
<evidence type="ECO:0000256" key="15">
    <source>
        <dbReference type="ARBA" id="ARBA00023049"/>
    </source>
</evidence>
<keyword evidence="7" id="KW-0121">Carboxypeptidase</keyword>
<dbReference type="InterPro" id="IPR007484">
    <property type="entry name" value="Peptidase_M28"/>
</dbReference>
<evidence type="ECO:0000256" key="5">
    <source>
        <dbReference type="ARBA" id="ARBA00014116"/>
    </source>
</evidence>
<keyword evidence="14" id="KW-0333">Golgi apparatus</keyword>
<evidence type="ECO:0000256" key="12">
    <source>
        <dbReference type="ARBA" id="ARBA00022824"/>
    </source>
</evidence>
<comment type="subcellular location">
    <subcellularLocation>
        <location evidence="1">Endoplasmic reticulum</location>
    </subcellularLocation>
    <subcellularLocation>
        <location evidence="3">Golgi apparatus</location>
    </subcellularLocation>
    <subcellularLocation>
        <location evidence="2">Lysosome</location>
    </subcellularLocation>
    <subcellularLocation>
        <location evidence="4">Secreted</location>
    </subcellularLocation>
</comment>
<evidence type="ECO:0000256" key="21">
    <source>
        <dbReference type="SAM" id="SignalP"/>
    </source>
</evidence>
<evidence type="ECO:0000256" key="20">
    <source>
        <dbReference type="ARBA" id="ARBA00033328"/>
    </source>
</evidence>
<dbReference type="EMBL" id="CP027850">
    <property type="protein sequence ID" value="AVQ03081.1"/>
    <property type="molecule type" value="Genomic_DNA"/>
</dbReference>
<keyword evidence="11" id="KW-0378">Hydrolase</keyword>
<keyword evidence="24" id="KW-1185">Reference proteome</keyword>
<evidence type="ECO:0000256" key="11">
    <source>
        <dbReference type="ARBA" id="ARBA00022801"/>
    </source>
</evidence>
<keyword evidence="9" id="KW-0479">Metal-binding</keyword>
<dbReference type="PANTHER" id="PTHR12053:SF3">
    <property type="entry name" value="CARBOXYPEPTIDASE Q"/>
    <property type="match status" value="1"/>
</dbReference>
<evidence type="ECO:0000256" key="1">
    <source>
        <dbReference type="ARBA" id="ARBA00004240"/>
    </source>
</evidence>
<name>A0ABM6TIQ6_9CAUL</name>
<evidence type="ECO:0000256" key="9">
    <source>
        <dbReference type="ARBA" id="ARBA00022723"/>
    </source>
</evidence>
<dbReference type="Pfam" id="PF04389">
    <property type="entry name" value="Peptidase_M28"/>
    <property type="match status" value="1"/>
</dbReference>
<dbReference type="PANTHER" id="PTHR12053">
    <property type="entry name" value="PROTEASE FAMILY M28 PLASMA GLUTAMATE CARBOXYPEPTIDASE-RELATED"/>
    <property type="match status" value="1"/>
</dbReference>
<dbReference type="Gene3D" id="3.40.630.10">
    <property type="entry name" value="Zn peptidases"/>
    <property type="match status" value="1"/>
</dbReference>
<gene>
    <name evidence="23" type="ORF">B7G68_15225</name>
</gene>
<keyword evidence="17" id="KW-0325">Glycoprotein</keyword>
<evidence type="ECO:0000256" key="17">
    <source>
        <dbReference type="ARBA" id="ARBA00023180"/>
    </source>
</evidence>
<keyword evidence="15" id="KW-0482">Metalloprotease</keyword>
<organism evidence="23 24">
    <name type="scientific">Caulobacter segnis</name>
    <dbReference type="NCBI Taxonomy" id="88688"/>
    <lineage>
        <taxon>Bacteria</taxon>
        <taxon>Pseudomonadati</taxon>
        <taxon>Pseudomonadota</taxon>
        <taxon>Alphaproteobacteria</taxon>
        <taxon>Caulobacterales</taxon>
        <taxon>Caulobacteraceae</taxon>
        <taxon>Caulobacter</taxon>
    </lineage>
</organism>
<reference evidence="23 24" key="1">
    <citation type="journal article" date="2015" name="Biotechnol. Bioeng.">
        <title>Genome sequence and phenotypic characterization of Caulobacter segnis.</title>
        <authorList>
            <person name="Patel S."/>
            <person name="Fletcher B."/>
            <person name="Scott D.C."/>
            <person name="Ely B."/>
        </authorList>
    </citation>
    <scope>NUCLEOTIDE SEQUENCE [LARGE SCALE GENOMIC DNA]</scope>
    <source>
        <strain evidence="23 24">TK0059</strain>
    </source>
</reference>
<evidence type="ECO:0000259" key="22">
    <source>
        <dbReference type="Pfam" id="PF04389"/>
    </source>
</evidence>
<feature type="signal peptide" evidence="21">
    <location>
        <begin position="1"/>
        <end position="25"/>
    </location>
</feature>
<evidence type="ECO:0000256" key="10">
    <source>
        <dbReference type="ARBA" id="ARBA00022729"/>
    </source>
</evidence>
<dbReference type="Proteomes" id="UP000240527">
    <property type="component" value="Chromosome"/>
</dbReference>
<keyword evidence="10 21" id="KW-0732">Signal</keyword>